<sequence length="198" mass="21681">MNDAAGSQWTFACSTRLRGSGAYVDGGLGFLTGSGVLLDHLTCAFQADIGWEYVAWVAFGLAAHGVGEGYQTGCKLHLHHWYWAFLACHYAVFDCLLSRFAQAAFLGIYIHGAALFGLESIYEPSKEIAARPSADKKRTQLSMPFFVDTLVLNAGVMRRSRLLTEDGLEETMAANHLGHFLLDVCRGDIMVAYPAEVH</sequence>
<dbReference type="Proteomes" id="UP000186817">
    <property type="component" value="Unassembled WGS sequence"/>
</dbReference>
<evidence type="ECO:0000313" key="2">
    <source>
        <dbReference type="Proteomes" id="UP000186817"/>
    </source>
</evidence>
<gene>
    <name evidence="1" type="ORF">AK812_SmicGene28989</name>
</gene>
<keyword evidence="2" id="KW-1185">Reference proteome</keyword>
<organism evidence="1 2">
    <name type="scientific">Symbiodinium microadriaticum</name>
    <name type="common">Dinoflagellate</name>
    <name type="synonym">Zooxanthella microadriatica</name>
    <dbReference type="NCBI Taxonomy" id="2951"/>
    <lineage>
        <taxon>Eukaryota</taxon>
        <taxon>Sar</taxon>
        <taxon>Alveolata</taxon>
        <taxon>Dinophyceae</taxon>
        <taxon>Suessiales</taxon>
        <taxon>Symbiodiniaceae</taxon>
        <taxon>Symbiodinium</taxon>
    </lineage>
</organism>
<dbReference type="Gene3D" id="3.40.50.720">
    <property type="entry name" value="NAD(P)-binding Rossmann-like Domain"/>
    <property type="match status" value="1"/>
</dbReference>
<accession>A0A1Q9D2Y9</accession>
<evidence type="ECO:0000313" key="1">
    <source>
        <dbReference type="EMBL" id="OLP89533.1"/>
    </source>
</evidence>
<dbReference type="AlphaFoldDB" id="A0A1Q9D2Y9"/>
<comment type="caution">
    <text evidence="1">The sequence shown here is derived from an EMBL/GenBank/DDBJ whole genome shotgun (WGS) entry which is preliminary data.</text>
</comment>
<reference evidence="1 2" key="1">
    <citation type="submission" date="2016-02" db="EMBL/GenBank/DDBJ databases">
        <title>Genome analysis of coral dinoflagellate symbionts highlights evolutionary adaptations to a symbiotic lifestyle.</title>
        <authorList>
            <person name="Aranda M."/>
            <person name="Li Y."/>
            <person name="Liew Y.J."/>
            <person name="Baumgarten S."/>
            <person name="Simakov O."/>
            <person name="Wilson M."/>
            <person name="Piel J."/>
            <person name="Ashoor H."/>
            <person name="Bougouffa S."/>
            <person name="Bajic V.B."/>
            <person name="Ryu T."/>
            <person name="Ravasi T."/>
            <person name="Bayer T."/>
            <person name="Micklem G."/>
            <person name="Kim H."/>
            <person name="Bhak J."/>
            <person name="Lajeunesse T.C."/>
            <person name="Voolstra C.R."/>
        </authorList>
    </citation>
    <scope>NUCLEOTIDE SEQUENCE [LARGE SCALE GENOMIC DNA]</scope>
    <source>
        <strain evidence="1 2">CCMP2467</strain>
    </source>
</reference>
<protein>
    <submittedName>
        <fullName evidence="1">Uncharacterized protein</fullName>
    </submittedName>
</protein>
<dbReference type="OrthoDB" id="191139at2759"/>
<proteinExistence type="predicted"/>
<name>A0A1Q9D2Y9_SYMMI</name>
<dbReference type="EMBL" id="LSRX01000754">
    <property type="protein sequence ID" value="OLP89533.1"/>
    <property type="molecule type" value="Genomic_DNA"/>
</dbReference>